<dbReference type="CDD" id="cd09618">
    <property type="entry name" value="CBM9_like_2"/>
    <property type="match status" value="1"/>
</dbReference>
<dbReference type="Gene3D" id="2.60.40.1190">
    <property type="match status" value="1"/>
</dbReference>
<dbReference type="SUPFAM" id="SSF49344">
    <property type="entry name" value="CBD9-like"/>
    <property type="match status" value="1"/>
</dbReference>
<gene>
    <name evidence="2" type="ORF">METZ01_LOCUS199176</name>
</gene>
<protein>
    <recommendedName>
        <fullName evidence="1">DUF5916 domain-containing protein</fullName>
    </recommendedName>
</protein>
<feature type="domain" description="DUF5916" evidence="1">
    <location>
        <begin position="272"/>
        <end position="347"/>
    </location>
</feature>
<accession>A0A382E7K7</accession>
<evidence type="ECO:0000259" key="1">
    <source>
        <dbReference type="Pfam" id="PF19313"/>
    </source>
</evidence>
<organism evidence="2">
    <name type="scientific">marine metagenome</name>
    <dbReference type="NCBI Taxonomy" id="408172"/>
    <lineage>
        <taxon>unclassified sequences</taxon>
        <taxon>metagenomes</taxon>
        <taxon>ecological metagenomes</taxon>
    </lineage>
</organism>
<feature type="non-terminal residue" evidence="2">
    <location>
        <position position="494"/>
    </location>
</feature>
<dbReference type="InterPro" id="IPR045670">
    <property type="entry name" value="DUF5916"/>
</dbReference>
<proteinExistence type="predicted"/>
<dbReference type="AlphaFoldDB" id="A0A382E7K7"/>
<dbReference type="Pfam" id="PF19313">
    <property type="entry name" value="DUF5916"/>
    <property type="match status" value="1"/>
</dbReference>
<name>A0A382E7K7_9ZZZZ</name>
<evidence type="ECO:0000313" key="2">
    <source>
        <dbReference type="EMBL" id="SVB46322.1"/>
    </source>
</evidence>
<dbReference type="EMBL" id="UINC01042970">
    <property type="protein sequence ID" value="SVB46322.1"/>
    <property type="molecule type" value="Genomic_DNA"/>
</dbReference>
<sequence>MKKLGKILPGIVKAFGLWVAMSGPWVAGLAFSQESLQIPLVERPPTLEDFSGMTPSEEIRGMMARIDGFIQREPDNGESSAQRTEAYVAYDRLSFYVVFLAFDDEPHNVRANLSPRENIWDDDKIGITIDTFNDQRTAYMFRANPLGVQQDARWREGGRMDTSYESVWYSEGRLTDQGFMVRFAIPFRSLRFSESDEQVWGIQVEREIVRLSENSFWPAYSRSVEGRLNQVATLVGIDDVSPGRNIQLAPFAFVRDFEVLDSKAKDGPGFTKDTEDNFGLDAKFVFGDSMVLDATINPDFSQVESDQPQVTVNERFEVRFPERRPFFLENSDYFSTERRLVFTRRIKDPQAGVRFTGKQGPWGFGAMLMDDEALGQNRPLGDPLSGQSADVRIMRVYRDIGEQSSVGALLTDKKFGNASNTVISLDSRFKLTPNWTSQVQLINTDTRLQNDTELDGTMSSIRFDRSGRSFNVHAHRLDTSEDFKAELGYFSRDD</sequence>
<reference evidence="2" key="1">
    <citation type="submission" date="2018-05" db="EMBL/GenBank/DDBJ databases">
        <authorList>
            <person name="Lanie J.A."/>
            <person name="Ng W.-L."/>
            <person name="Kazmierczak K.M."/>
            <person name="Andrzejewski T.M."/>
            <person name="Davidsen T.M."/>
            <person name="Wayne K.J."/>
            <person name="Tettelin H."/>
            <person name="Glass J.I."/>
            <person name="Rusch D."/>
            <person name="Podicherti R."/>
            <person name="Tsui H.-C.T."/>
            <person name="Winkler M.E."/>
        </authorList>
    </citation>
    <scope>NUCLEOTIDE SEQUENCE</scope>
</reference>